<keyword evidence="3" id="KW-1185">Reference proteome</keyword>
<dbReference type="PANTHER" id="PTHR36782">
    <property type="entry name" value="BNAC03G62080D PROTEIN"/>
    <property type="match status" value="1"/>
</dbReference>
<proteinExistence type="predicted"/>
<sequence>MTKQEANRLLSRCKDGGVLEFKDVARELVQIPVNRVAVYNNPTTTCSGSTLLHTIPEEF</sequence>
<evidence type="ECO:0000313" key="3">
    <source>
        <dbReference type="Proteomes" id="UP001187192"/>
    </source>
</evidence>
<protein>
    <recommendedName>
        <fullName evidence="1">DUF7890 domain-containing protein</fullName>
    </recommendedName>
</protein>
<feature type="domain" description="DUF7890" evidence="1">
    <location>
        <begin position="1"/>
        <end position="38"/>
    </location>
</feature>
<name>A0AA88CVN0_FICCA</name>
<dbReference type="EMBL" id="BTGU01000003">
    <property type="protein sequence ID" value="GMN31572.1"/>
    <property type="molecule type" value="Genomic_DNA"/>
</dbReference>
<dbReference type="Gramene" id="FCD_00033096-RA">
    <property type="protein sequence ID" value="FCD_00033096-RA:cds"/>
    <property type="gene ID" value="FCD_00033096"/>
</dbReference>
<organism evidence="2 3">
    <name type="scientific">Ficus carica</name>
    <name type="common">Common fig</name>
    <dbReference type="NCBI Taxonomy" id="3494"/>
    <lineage>
        <taxon>Eukaryota</taxon>
        <taxon>Viridiplantae</taxon>
        <taxon>Streptophyta</taxon>
        <taxon>Embryophyta</taxon>
        <taxon>Tracheophyta</taxon>
        <taxon>Spermatophyta</taxon>
        <taxon>Magnoliopsida</taxon>
        <taxon>eudicotyledons</taxon>
        <taxon>Gunneridae</taxon>
        <taxon>Pentapetalae</taxon>
        <taxon>rosids</taxon>
        <taxon>fabids</taxon>
        <taxon>Rosales</taxon>
        <taxon>Moraceae</taxon>
        <taxon>Ficeae</taxon>
        <taxon>Ficus</taxon>
    </lineage>
</organism>
<dbReference type="Proteomes" id="UP001187192">
    <property type="component" value="Unassembled WGS sequence"/>
</dbReference>
<dbReference type="PANTHER" id="PTHR36782:SF1">
    <property type="entry name" value="CALCIUM UNIPORTER PROTEIN"/>
    <property type="match status" value="1"/>
</dbReference>
<accession>A0AA88CVN0</accession>
<dbReference type="Pfam" id="PF25418">
    <property type="entry name" value="DUF7890"/>
    <property type="match status" value="1"/>
</dbReference>
<comment type="caution">
    <text evidence="2">The sequence shown here is derived from an EMBL/GenBank/DDBJ whole genome shotgun (WGS) entry which is preliminary data.</text>
</comment>
<evidence type="ECO:0000259" key="1">
    <source>
        <dbReference type="Pfam" id="PF25418"/>
    </source>
</evidence>
<dbReference type="InterPro" id="IPR057212">
    <property type="entry name" value="DUF7890"/>
</dbReference>
<evidence type="ECO:0000313" key="2">
    <source>
        <dbReference type="EMBL" id="GMN31572.1"/>
    </source>
</evidence>
<reference evidence="2" key="1">
    <citation type="submission" date="2023-07" db="EMBL/GenBank/DDBJ databases">
        <title>draft genome sequence of fig (Ficus carica).</title>
        <authorList>
            <person name="Takahashi T."/>
            <person name="Nishimura K."/>
        </authorList>
    </citation>
    <scope>NUCLEOTIDE SEQUENCE</scope>
</reference>
<gene>
    <name evidence="2" type="ORF">TIFTF001_003305</name>
</gene>
<dbReference type="AlphaFoldDB" id="A0AA88CVN0"/>